<evidence type="ECO:0000256" key="1">
    <source>
        <dbReference type="ARBA" id="ARBA00007637"/>
    </source>
</evidence>
<feature type="transmembrane region" description="Helical" evidence="2">
    <location>
        <begin position="141"/>
        <end position="164"/>
    </location>
</feature>
<keyword evidence="2" id="KW-0472">Membrane</keyword>
<name>Q4DI30_TRYCC</name>
<dbReference type="AlphaFoldDB" id="Q4DI30"/>
<reference evidence="4 5" key="1">
    <citation type="journal article" date="2005" name="Science">
        <title>The genome sequence of Trypanosoma cruzi, etiologic agent of Chagas disease.</title>
        <authorList>
            <person name="El-Sayed N.M."/>
            <person name="Myler P.J."/>
            <person name="Bartholomeu D.C."/>
            <person name="Nilsson D."/>
            <person name="Aggarwal G."/>
            <person name="Tran A.N."/>
            <person name="Ghedin E."/>
            <person name="Worthey E.A."/>
            <person name="Delcher A.L."/>
            <person name="Blandin G."/>
            <person name="Westenberger S.J."/>
            <person name="Caler E."/>
            <person name="Cerqueira G.C."/>
            <person name="Branche C."/>
            <person name="Haas B."/>
            <person name="Anupama A."/>
            <person name="Arner E."/>
            <person name="Aslund L."/>
            <person name="Attipoe P."/>
            <person name="Bontempi E."/>
            <person name="Bringaud F."/>
            <person name="Burton P."/>
            <person name="Cadag E."/>
            <person name="Campbell D.A."/>
            <person name="Carrington M."/>
            <person name="Crabtree J."/>
            <person name="Darban H."/>
            <person name="da Silveira J.F."/>
            <person name="de Jong P."/>
            <person name="Edwards K."/>
            <person name="Englund P.T."/>
            <person name="Fazelina G."/>
            <person name="Feldblyum T."/>
            <person name="Ferella M."/>
            <person name="Frasch A.C."/>
            <person name="Gull K."/>
            <person name="Horn D."/>
            <person name="Hou L."/>
            <person name="Huang Y."/>
            <person name="Kindlund E."/>
            <person name="Klingbeil M."/>
            <person name="Kluge S."/>
            <person name="Koo H."/>
            <person name="Lacerda D."/>
            <person name="Levin M.J."/>
            <person name="Lorenzi H."/>
            <person name="Louie T."/>
            <person name="Machado C.R."/>
            <person name="McCulloch R."/>
            <person name="McKenna A."/>
            <person name="Mizuno Y."/>
            <person name="Mottram J.C."/>
            <person name="Nelson S."/>
            <person name="Ochaya S."/>
            <person name="Osoegawa K."/>
            <person name="Pai G."/>
            <person name="Parsons M."/>
            <person name="Pentony M."/>
            <person name="Pettersson U."/>
            <person name="Pop M."/>
            <person name="Ramirez J.L."/>
            <person name="Rinta J."/>
            <person name="Robertson L."/>
            <person name="Salzberg S.L."/>
            <person name="Sanchez D.O."/>
            <person name="Seyler A."/>
            <person name="Sharma R."/>
            <person name="Shetty J."/>
            <person name="Simpson A.J."/>
            <person name="Sisk E."/>
            <person name="Tammi M.T."/>
            <person name="Tarleton R."/>
            <person name="Teixeira S."/>
            <person name="Van Aken S."/>
            <person name="Vogt C."/>
            <person name="Ward P.N."/>
            <person name="Wickstead B."/>
            <person name="Wortman J."/>
            <person name="White O."/>
            <person name="Fraser C.M."/>
            <person name="Stuart K.D."/>
            <person name="Andersson B."/>
        </authorList>
    </citation>
    <scope>NUCLEOTIDE SEQUENCE [LARGE SCALE GENOMIC DNA]</scope>
    <source>
        <strain evidence="4 5">CL Brener</strain>
    </source>
</reference>
<accession>Q4DI30</accession>
<dbReference type="SMR" id="Q4DI30"/>
<keyword evidence="2" id="KW-0812">Transmembrane</keyword>
<proteinExistence type="inferred from homology"/>
<dbReference type="Gene3D" id="3.40.50.720">
    <property type="entry name" value="NAD(P)-binding Rossmann-like Domain"/>
    <property type="match status" value="1"/>
</dbReference>
<evidence type="ECO:0000313" key="5">
    <source>
        <dbReference type="Proteomes" id="UP000002296"/>
    </source>
</evidence>
<keyword evidence="2" id="KW-1133">Transmembrane helix</keyword>
<dbReference type="InterPro" id="IPR036291">
    <property type="entry name" value="NAD(P)-bd_dom_sf"/>
</dbReference>
<dbReference type="RefSeq" id="XP_814033.1">
    <property type="nucleotide sequence ID" value="XM_808940.1"/>
</dbReference>
<dbReference type="Proteomes" id="UP000002296">
    <property type="component" value="Unassembled WGS sequence"/>
</dbReference>
<evidence type="ECO:0000313" key="4">
    <source>
        <dbReference type="EMBL" id="EAN92182.1"/>
    </source>
</evidence>
<dbReference type="InterPro" id="IPR001509">
    <property type="entry name" value="Epimerase_deHydtase"/>
</dbReference>
<feature type="transmembrane region" description="Helical" evidence="2">
    <location>
        <begin position="184"/>
        <end position="206"/>
    </location>
</feature>
<gene>
    <name evidence="4" type="ORF">Tc00.1047053511019.84</name>
</gene>
<evidence type="ECO:0000256" key="2">
    <source>
        <dbReference type="SAM" id="Phobius"/>
    </source>
</evidence>
<dbReference type="GeneID" id="3545501"/>
<evidence type="ECO:0000259" key="3">
    <source>
        <dbReference type="Pfam" id="PF01370"/>
    </source>
</evidence>
<dbReference type="Pfam" id="PF01370">
    <property type="entry name" value="Epimerase"/>
    <property type="match status" value="1"/>
</dbReference>
<feature type="domain" description="NAD-dependent epimerase/dehydratase" evidence="3">
    <location>
        <begin position="2"/>
        <end position="83"/>
    </location>
</feature>
<dbReference type="PaxDb" id="353153-Q4DI30"/>
<dbReference type="InParanoid" id="Q4DI30"/>
<comment type="caution">
    <text evidence="4">The sequence shown here is derived from an EMBL/GenBank/DDBJ whole genome shotgun (WGS) entry which is preliminary data.</text>
</comment>
<protein>
    <submittedName>
        <fullName evidence="4">GDP-mannose 4,6 dehydratase, putative</fullName>
    </submittedName>
</protein>
<dbReference type="EMBL" id="AAHK01000457">
    <property type="protein sequence ID" value="EAN92182.1"/>
    <property type="molecule type" value="Genomic_DNA"/>
</dbReference>
<keyword evidence="5" id="KW-1185">Reference proteome</keyword>
<dbReference type="eggNOG" id="KOG0747">
    <property type="taxonomic scope" value="Eukaryota"/>
</dbReference>
<dbReference type="Gene3D" id="3.90.25.10">
    <property type="entry name" value="UDP-galactose 4-epimerase, domain 1"/>
    <property type="match status" value="1"/>
</dbReference>
<dbReference type="KEGG" id="tcr:511019.84"/>
<dbReference type="STRING" id="353153.Q4DI30"/>
<organism evidence="4 5">
    <name type="scientific">Trypanosoma cruzi (strain CL Brener)</name>
    <dbReference type="NCBI Taxonomy" id="353153"/>
    <lineage>
        <taxon>Eukaryota</taxon>
        <taxon>Discoba</taxon>
        <taxon>Euglenozoa</taxon>
        <taxon>Kinetoplastea</taxon>
        <taxon>Metakinetoplastina</taxon>
        <taxon>Trypanosomatida</taxon>
        <taxon>Trypanosomatidae</taxon>
        <taxon>Trypanosoma</taxon>
        <taxon>Schizotrypanum</taxon>
    </lineage>
</organism>
<comment type="similarity">
    <text evidence="1">Belongs to the NAD(P)-dependent epimerase/dehydratase family.</text>
</comment>
<dbReference type="SUPFAM" id="SSF51735">
    <property type="entry name" value="NAD(P)-binding Rossmann-fold domains"/>
    <property type="match status" value="1"/>
</dbReference>
<dbReference type="PANTHER" id="PTHR43000">
    <property type="entry name" value="DTDP-D-GLUCOSE 4,6-DEHYDRATASE-RELATED"/>
    <property type="match status" value="1"/>
</dbReference>
<sequence>MVKSCHISFGLPCIIDHGNNVYGPYQHRKKFIPRFIMLLNAGNKMTIQSNDGNKHTFIHAIDVARAFVAIINHGFIDDVYSIGSRDEKSVLDIARMTVVKYVRAHMNGEREPAGRPNCFLHLFCKDLSVHVCVSGVKYDELFFVPCGVWGLMFPASYFYFMSLFLFYSVKPLLKKEKNVPSPPFVWLLFILLLKEPACIFLCRLSLSAEGTTFPLLLHSSPRTWNCRHFCGKDQKVSRGM</sequence>